<protein>
    <submittedName>
        <fullName evidence="1">Uncharacterized protein</fullName>
    </submittedName>
</protein>
<organism evidence="1 2">
    <name type="scientific">Candidatus Clostridium radicumherbarum</name>
    <dbReference type="NCBI Taxonomy" id="3381662"/>
    <lineage>
        <taxon>Bacteria</taxon>
        <taxon>Bacillati</taxon>
        <taxon>Bacillota</taxon>
        <taxon>Clostridia</taxon>
        <taxon>Eubacteriales</taxon>
        <taxon>Clostridiaceae</taxon>
        <taxon>Clostridium</taxon>
    </lineage>
</organism>
<evidence type="ECO:0000313" key="1">
    <source>
        <dbReference type="EMBL" id="MFL0268362.1"/>
    </source>
</evidence>
<evidence type="ECO:0000313" key="2">
    <source>
        <dbReference type="Proteomes" id="UP001623661"/>
    </source>
</evidence>
<dbReference type="RefSeq" id="WP_406764938.1">
    <property type="nucleotide sequence ID" value="NZ_JBJHZY010000001.1"/>
</dbReference>
<sequence>MNKKCIICKNRKSCLTYDLGGLHDGEWCSKFIEEPEITEEEQERQQQEEVKNKSIIEKLIEKIKHS</sequence>
<name>A0ABW8TS20_9CLOT</name>
<reference evidence="1 2" key="1">
    <citation type="submission" date="2024-11" db="EMBL/GenBank/DDBJ databases">
        <authorList>
            <person name="Heng Y.C."/>
            <person name="Lim A.C.H."/>
            <person name="Lee J.K.Y."/>
            <person name="Kittelmann S."/>
        </authorList>
    </citation>
    <scope>NUCLEOTIDE SEQUENCE [LARGE SCALE GENOMIC DNA]</scope>
    <source>
        <strain evidence="1 2">WILCCON 0202</strain>
    </source>
</reference>
<accession>A0ABW8TS20</accession>
<comment type="caution">
    <text evidence="1">The sequence shown here is derived from an EMBL/GenBank/DDBJ whole genome shotgun (WGS) entry which is preliminary data.</text>
</comment>
<dbReference type="EMBL" id="JBJHZY010000001">
    <property type="protein sequence ID" value="MFL0268362.1"/>
    <property type="molecule type" value="Genomic_DNA"/>
</dbReference>
<keyword evidence="2" id="KW-1185">Reference proteome</keyword>
<proteinExistence type="predicted"/>
<gene>
    <name evidence="1" type="ORF">ACJDUH_09610</name>
</gene>
<dbReference type="Proteomes" id="UP001623661">
    <property type="component" value="Unassembled WGS sequence"/>
</dbReference>